<dbReference type="GO" id="GO:0005829">
    <property type="term" value="C:cytosol"/>
    <property type="evidence" value="ECO:0007669"/>
    <property type="project" value="TreeGrafter"/>
</dbReference>
<reference evidence="6" key="1">
    <citation type="journal article" date="2020" name="Stud. Mycol.">
        <title>101 Dothideomycetes genomes: a test case for predicting lifestyles and emergence of pathogens.</title>
        <authorList>
            <person name="Haridas S."/>
            <person name="Albert R."/>
            <person name="Binder M."/>
            <person name="Bloem J."/>
            <person name="Labutti K."/>
            <person name="Salamov A."/>
            <person name="Andreopoulos B."/>
            <person name="Baker S."/>
            <person name="Barry K."/>
            <person name="Bills G."/>
            <person name="Bluhm B."/>
            <person name="Cannon C."/>
            <person name="Castanera R."/>
            <person name="Culley D."/>
            <person name="Daum C."/>
            <person name="Ezra D."/>
            <person name="Gonzalez J."/>
            <person name="Henrissat B."/>
            <person name="Kuo A."/>
            <person name="Liang C."/>
            <person name="Lipzen A."/>
            <person name="Lutzoni F."/>
            <person name="Magnuson J."/>
            <person name="Mondo S."/>
            <person name="Nolan M."/>
            <person name="Ohm R."/>
            <person name="Pangilinan J."/>
            <person name="Park H.-J."/>
            <person name="Ramirez L."/>
            <person name="Alfaro M."/>
            <person name="Sun H."/>
            <person name="Tritt A."/>
            <person name="Yoshinaga Y."/>
            <person name="Zwiers L.-H."/>
            <person name="Turgeon B."/>
            <person name="Goodwin S."/>
            <person name="Spatafora J."/>
            <person name="Crous P."/>
            <person name="Grigoriev I."/>
        </authorList>
    </citation>
    <scope>NUCLEOTIDE SEQUENCE</scope>
    <source>
        <strain evidence="6">CBS 133067</strain>
    </source>
</reference>
<keyword evidence="4" id="KW-0539">Nucleus</keyword>
<evidence type="ECO:0000256" key="1">
    <source>
        <dbReference type="ARBA" id="ARBA00004123"/>
    </source>
</evidence>
<feature type="compositionally biased region" description="Basic and acidic residues" evidence="5">
    <location>
        <begin position="311"/>
        <end position="334"/>
    </location>
</feature>
<dbReference type="GO" id="GO:0045292">
    <property type="term" value="P:mRNA cis splicing, via spliceosome"/>
    <property type="evidence" value="ECO:0007669"/>
    <property type="project" value="TreeGrafter"/>
</dbReference>
<dbReference type="Proteomes" id="UP000799772">
    <property type="component" value="Unassembled WGS sequence"/>
</dbReference>
<dbReference type="GO" id="GO:0034715">
    <property type="term" value="C:pICln-Sm protein complex"/>
    <property type="evidence" value="ECO:0007669"/>
    <property type="project" value="TreeGrafter"/>
</dbReference>
<dbReference type="PANTHER" id="PTHR21399">
    <property type="entry name" value="CHLORIDE CONDUCTANCE REGULATORY PROTEIN ICLN"/>
    <property type="match status" value="1"/>
</dbReference>
<feature type="compositionally biased region" description="Polar residues" evidence="5">
    <location>
        <begin position="1"/>
        <end position="10"/>
    </location>
</feature>
<sequence length="334" mass="34699">MDIESITSAPSLDDFTPLDDHQSQTPSTFFGGKPVLHLCCPNSRVILQDANSVESLGSLLGAAESSAQATGTADGANVNGANANGEHAHLPQALLGIDVYVCSDAIILYSTATSKGLKLVYPSIALCAISTVTIPDSSTASTSTPETAKGLYMQLNLYDMDTTNSEEDIRTGEVAILPQSSSTTATAATETPTAVEQSAHISIASMTKEEATNALFEAVCACQELHPDAMDEDDEDGVGSVPVIGTSGAPGDGGWITSENMAQFMDENGNFVGFGGAAGGDDAVIELGPGAGTVRPREEESNAGEGEEDDERFKGHEDGREGEERGETKWQRTG</sequence>
<dbReference type="GO" id="GO:0005681">
    <property type="term" value="C:spliceosomal complex"/>
    <property type="evidence" value="ECO:0007669"/>
    <property type="project" value="TreeGrafter"/>
</dbReference>
<evidence type="ECO:0000256" key="2">
    <source>
        <dbReference type="ARBA" id="ARBA00004496"/>
    </source>
</evidence>
<feature type="compositionally biased region" description="Acidic residues" evidence="5">
    <location>
        <begin position="301"/>
        <end position="310"/>
    </location>
</feature>
<organism evidence="6 7">
    <name type="scientific">Rhizodiscina lignyota</name>
    <dbReference type="NCBI Taxonomy" id="1504668"/>
    <lineage>
        <taxon>Eukaryota</taxon>
        <taxon>Fungi</taxon>
        <taxon>Dikarya</taxon>
        <taxon>Ascomycota</taxon>
        <taxon>Pezizomycotina</taxon>
        <taxon>Dothideomycetes</taxon>
        <taxon>Pleosporomycetidae</taxon>
        <taxon>Aulographales</taxon>
        <taxon>Rhizodiscinaceae</taxon>
        <taxon>Rhizodiscina</taxon>
    </lineage>
</organism>
<dbReference type="GO" id="GO:0000387">
    <property type="term" value="P:spliceosomal snRNP assembly"/>
    <property type="evidence" value="ECO:0007669"/>
    <property type="project" value="TreeGrafter"/>
</dbReference>
<evidence type="ECO:0000256" key="4">
    <source>
        <dbReference type="ARBA" id="ARBA00023242"/>
    </source>
</evidence>
<dbReference type="Gene3D" id="2.30.29.30">
    <property type="entry name" value="Pleckstrin-homology domain (PH domain)/Phosphotyrosine-binding domain (PTB)"/>
    <property type="match status" value="1"/>
</dbReference>
<comment type="subcellular location">
    <subcellularLocation>
        <location evidence="2">Cytoplasm</location>
    </subcellularLocation>
    <subcellularLocation>
        <location evidence="1">Nucleus</location>
    </subcellularLocation>
</comment>
<keyword evidence="3" id="KW-0963">Cytoplasm</keyword>
<feature type="region of interest" description="Disordered" evidence="5">
    <location>
        <begin position="1"/>
        <end position="26"/>
    </location>
</feature>
<dbReference type="PANTHER" id="PTHR21399:SF0">
    <property type="entry name" value="METHYLOSOME SUBUNIT PICLN"/>
    <property type="match status" value="1"/>
</dbReference>
<accession>A0A9P4M3L5</accession>
<dbReference type="InterPro" id="IPR039924">
    <property type="entry name" value="ICln/Lot5/Saf5"/>
</dbReference>
<feature type="region of interest" description="Disordered" evidence="5">
    <location>
        <begin position="283"/>
        <end position="334"/>
    </location>
</feature>
<name>A0A9P4M3L5_9PEZI</name>
<dbReference type="Pfam" id="PF03517">
    <property type="entry name" value="Voldacs"/>
    <property type="match status" value="1"/>
</dbReference>
<dbReference type="OrthoDB" id="19714at2759"/>
<dbReference type="InterPro" id="IPR011993">
    <property type="entry name" value="PH-like_dom_sf"/>
</dbReference>
<evidence type="ECO:0008006" key="8">
    <source>
        <dbReference type="Google" id="ProtNLM"/>
    </source>
</evidence>
<gene>
    <name evidence="6" type="ORF">NA57DRAFT_78622</name>
</gene>
<evidence type="ECO:0000313" key="7">
    <source>
        <dbReference type="Proteomes" id="UP000799772"/>
    </source>
</evidence>
<protein>
    <recommendedName>
        <fullName evidence="8">Protein LOT5</fullName>
    </recommendedName>
</protein>
<dbReference type="AlphaFoldDB" id="A0A9P4M3L5"/>
<evidence type="ECO:0000313" key="6">
    <source>
        <dbReference type="EMBL" id="KAF2095845.1"/>
    </source>
</evidence>
<evidence type="ECO:0000256" key="3">
    <source>
        <dbReference type="ARBA" id="ARBA00022490"/>
    </source>
</evidence>
<proteinExistence type="predicted"/>
<comment type="caution">
    <text evidence="6">The sequence shown here is derived from an EMBL/GenBank/DDBJ whole genome shotgun (WGS) entry which is preliminary data.</text>
</comment>
<keyword evidence="7" id="KW-1185">Reference proteome</keyword>
<evidence type="ECO:0000256" key="5">
    <source>
        <dbReference type="SAM" id="MobiDB-lite"/>
    </source>
</evidence>
<dbReference type="EMBL" id="ML978130">
    <property type="protein sequence ID" value="KAF2095845.1"/>
    <property type="molecule type" value="Genomic_DNA"/>
</dbReference>